<keyword evidence="2" id="KW-1185">Reference proteome</keyword>
<reference evidence="1" key="1">
    <citation type="submission" date="2013-12" db="EMBL/GenBank/DDBJ databases">
        <authorList>
            <person name="Genoscope - CEA"/>
        </authorList>
    </citation>
    <scope>NUCLEOTIDE SEQUENCE</scope>
    <source>
        <strain evidence="1">CBS 1993</strain>
    </source>
</reference>
<protein>
    <submittedName>
        <fullName evidence="1">Uncharacterized protein</fullName>
    </submittedName>
</protein>
<reference evidence="1" key="2">
    <citation type="submission" date="2014-02" db="EMBL/GenBank/DDBJ databases">
        <title>Complete DNA sequence of /Kuraishia capsulata/ illustrates novel genomic features among budding yeasts (/Saccharomycotina/).</title>
        <authorList>
            <person name="Morales L."/>
            <person name="Noel B."/>
            <person name="Porcel B."/>
            <person name="Marcet-Houben M."/>
            <person name="Hullo M-F."/>
            <person name="Sacerdot C."/>
            <person name="Tekaia F."/>
            <person name="Leh-Louis V."/>
            <person name="Despons L."/>
            <person name="Khanna V."/>
            <person name="Aury J-M."/>
            <person name="Barbe V."/>
            <person name="Couloux A."/>
            <person name="Labadie K."/>
            <person name="Pelletier E."/>
            <person name="Souciet J-L."/>
            <person name="Boekhout T."/>
            <person name="Gabaldon T."/>
            <person name="Wincker P."/>
            <person name="Dujon B."/>
        </authorList>
    </citation>
    <scope>NUCLEOTIDE SEQUENCE</scope>
    <source>
        <strain evidence="1">CBS 1993</strain>
    </source>
</reference>
<organism evidence="1 2">
    <name type="scientific">Kuraishia capsulata CBS 1993</name>
    <dbReference type="NCBI Taxonomy" id="1382522"/>
    <lineage>
        <taxon>Eukaryota</taxon>
        <taxon>Fungi</taxon>
        <taxon>Dikarya</taxon>
        <taxon>Ascomycota</taxon>
        <taxon>Saccharomycotina</taxon>
        <taxon>Pichiomycetes</taxon>
        <taxon>Pichiales</taxon>
        <taxon>Pichiaceae</taxon>
        <taxon>Kuraishia</taxon>
    </lineage>
</organism>
<evidence type="ECO:0000313" key="2">
    <source>
        <dbReference type="Proteomes" id="UP000019384"/>
    </source>
</evidence>
<dbReference type="GeneID" id="34517565"/>
<dbReference type="RefSeq" id="XP_022456177.1">
    <property type="nucleotide sequence ID" value="XM_022604627.1"/>
</dbReference>
<evidence type="ECO:0000313" key="1">
    <source>
        <dbReference type="EMBL" id="CDK24160.1"/>
    </source>
</evidence>
<accession>W6MQI8</accession>
<proteinExistence type="predicted"/>
<dbReference type="AlphaFoldDB" id="W6MQI8"/>
<name>W6MQI8_9ASCO</name>
<dbReference type="Proteomes" id="UP000019384">
    <property type="component" value="Unassembled WGS sequence"/>
</dbReference>
<gene>
    <name evidence="1" type="ORF">KUCA_T00000120001</name>
</gene>
<dbReference type="OrthoDB" id="10681107at2759"/>
<dbReference type="HOGENOM" id="CLU_2027084_0_0_1"/>
<dbReference type="EMBL" id="HG793125">
    <property type="protein sequence ID" value="CDK24160.1"/>
    <property type="molecule type" value="Genomic_DNA"/>
</dbReference>
<sequence>MGWALTQDLSRTDIPNTQFLVSRCCGQQRTVVVKRERCDQVGVLQGDLVLAGFQVPELDGVIQRGRCQHIFCNWMILYMSNLTCVTTQQLDRLDILDISVGIGEVLERIALWNLPQSNLSII</sequence>